<dbReference type="InterPro" id="IPR052741">
    <property type="entry name" value="Mitochondrial_HTD2"/>
</dbReference>
<reference evidence="1 2" key="1">
    <citation type="journal article" date="2013" name="MBio">
        <title>Genome sequencing of the plant pathogen Taphrina deformans, the causal agent of peach leaf curl.</title>
        <authorList>
            <person name="Cisse O.H."/>
            <person name="Almeida J.M.G.C.F."/>
            <person name="Fonseca A."/>
            <person name="Kumar A.A."/>
            <person name="Salojaervi J."/>
            <person name="Overmyer K."/>
            <person name="Hauser P.M."/>
            <person name="Pagni M."/>
        </authorList>
    </citation>
    <scope>NUCLEOTIDE SEQUENCE [LARGE SCALE GENOMIC DNA]</scope>
    <source>
        <strain evidence="2">PYCC 5710 / ATCC 11124 / CBS 356.35 / IMI 108563 / JCM 9778 / NBRC 8474</strain>
    </source>
</reference>
<dbReference type="OrthoDB" id="3257538at2759"/>
<gene>
    <name evidence="1" type="ORF">TAPDE_001768</name>
</gene>
<evidence type="ECO:0000313" key="2">
    <source>
        <dbReference type="Proteomes" id="UP000013776"/>
    </source>
</evidence>
<keyword evidence="2" id="KW-1185">Reference proteome</keyword>
<name>R4X8G4_TAPDE</name>
<proteinExistence type="predicted"/>
<organism evidence="1 2">
    <name type="scientific">Taphrina deformans (strain PYCC 5710 / ATCC 11124 / CBS 356.35 / IMI 108563 / JCM 9778 / NBRC 8474)</name>
    <name type="common">Peach leaf curl fungus</name>
    <name type="synonym">Lalaria deformans</name>
    <dbReference type="NCBI Taxonomy" id="1097556"/>
    <lineage>
        <taxon>Eukaryota</taxon>
        <taxon>Fungi</taxon>
        <taxon>Dikarya</taxon>
        <taxon>Ascomycota</taxon>
        <taxon>Taphrinomycotina</taxon>
        <taxon>Taphrinomycetes</taxon>
        <taxon>Taphrinales</taxon>
        <taxon>Taphrinaceae</taxon>
        <taxon>Taphrina</taxon>
    </lineage>
</organism>
<dbReference type="EMBL" id="CAHR02000062">
    <property type="protein sequence ID" value="CCG81888.1"/>
    <property type="molecule type" value="Genomic_DNA"/>
</dbReference>
<accession>R4X8G4</accession>
<dbReference type="AlphaFoldDB" id="R4X8G4"/>
<dbReference type="eggNOG" id="ENOG502S5QU">
    <property type="taxonomic scope" value="Eukaryota"/>
</dbReference>
<dbReference type="Proteomes" id="UP000013776">
    <property type="component" value="Unassembled WGS sequence"/>
</dbReference>
<dbReference type="GO" id="GO:0019171">
    <property type="term" value="F:(3R)-hydroxyacyl-[acyl-carrier-protein] dehydratase activity"/>
    <property type="evidence" value="ECO:0007669"/>
    <property type="project" value="TreeGrafter"/>
</dbReference>
<protein>
    <submittedName>
        <fullName evidence="1">Uncharacterized protein</fullName>
    </submittedName>
</protein>
<dbReference type="VEuPathDB" id="FungiDB:TAPDE_001768"/>
<dbReference type="STRING" id="1097556.R4X8G4"/>
<evidence type="ECO:0000313" key="1">
    <source>
        <dbReference type="EMBL" id="CCG81888.1"/>
    </source>
</evidence>
<comment type="caution">
    <text evidence="1">The sequence shown here is derived from an EMBL/GenBank/DDBJ whole genome shotgun (WGS) entry which is preliminary data.</text>
</comment>
<dbReference type="PANTHER" id="PTHR28152">
    <property type="entry name" value="HYDROXYACYL-THIOESTER DEHYDRATASE TYPE 2, MITOCHONDRIAL"/>
    <property type="match status" value="1"/>
</dbReference>
<dbReference type="PANTHER" id="PTHR28152:SF2">
    <property type="entry name" value="N-TERMINAL OF MAOC-LIKE DEHYDRATASE DOMAIN-CONTAINING PROTEIN"/>
    <property type="match status" value="1"/>
</dbReference>
<dbReference type="GO" id="GO:0005739">
    <property type="term" value="C:mitochondrion"/>
    <property type="evidence" value="ECO:0007669"/>
    <property type="project" value="TreeGrafter"/>
</dbReference>
<sequence length="214" mass="24078">MRASALLRTSPYLLIESLKSRINVTKHSQRLEVAQANKMQSTLKHLGLFDNDTLEDGAALPLCYHFAYFPPQLAEAELGPDGADKTFNAGDPYTRRMWAGGRLSWNLDNPLCVGQTVEETTSLDRAESKLTRDTKTMIVVTAKKEYRNENGLALTDRRSWLFREPDNSQLIHPRKGAVLRPNDNAIGTRIGTVKASEITLFRYSALTFNSHKIQ</sequence>